<protein>
    <submittedName>
        <fullName evidence="4">Outer membrane protein OmpA-like peptidoglycan-associated protein</fullName>
    </submittedName>
</protein>
<accession>A0A7W9KH28</accession>
<proteinExistence type="predicted"/>
<dbReference type="InterPro" id="IPR006665">
    <property type="entry name" value="OmpA-like"/>
</dbReference>
<dbReference type="GO" id="GO:0016020">
    <property type="term" value="C:membrane"/>
    <property type="evidence" value="ECO:0007669"/>
    <property type="project" value="UniProtKB-UniRule"/>
</dbReference>
<evidence type="ECO:0000313" key="5">
    <source>
        <dbReference type="Proteomes" id="UP000585638"/>
    </source>
</evidence>
<dbReference type="PROSITE" id="PS51123">
    <property type="entry name" value="OMPA_2"/>
    <property type="match status" value="1"/>
</dbReference>
<evidence type="ECO:0000256" key="1">
    <source>
        <dbReference type="PROSITE-ProRule" id="PRU00473"/>
    </source>
</evidence>
<dbReference type="EMBL" id="JACHIR010000001">
    <property type="protein sequence ID" value="MBB5892317.1"/>
    <property type="molecule type" value="Genomic_DNA"/>
</dbReference>
<reference evidence="4 5" key="1">
    <citation type="submission" date="2020-08" db="EMBL/GenBank/DDBJ databases">
        <title>Sequencing the genomes of 1000 actinobacteria strains.</title>
        <authorList>
            <person name="Klenk H.-P."/>
        </authorList>
    </citation>
    <scope>NUCLEOTIDE SEQUENCE [LARGE SCALE GENOMIC DNA]</scope>
    <source>
        <strain evidence="4 5">DSM 43851</strain>
    </source>
</reference>
<dbReference type="Proteomes" id="UP000585638">
    <property type="component" value="Unassembled WGS sequence"/>
</dbReference>
<keyword evidence="5" id="KW-1185">Reference proteome</keyword>
<dbReference type="RefSeq" id="WP_184862976.1">
    <property type="nucleotide sequence ID" value="NZ_BAAAWY010000003.1"/>
</dbReference>
<dbReference type="Pfam" id="PF00691">
    <property type="entry name" value="OmpA"/>
    <property type="match status" value="1"/>
</dbReference>
<keyword evidence="1 2" id="KW-0472">Membrane</keyword>
<name>A0A7W9KH28_9PSEU</name>
<organism evidence="4 5">
    <name type="scientific">Kutzneria kofuensis</name>
    <dbReference type="NCBI Taxonomy" id="103725"/>
    <lineage>
        <taxon>Bacteria</taxon>
        <taxon>Bacillati</taxon>
        <taxon>Actinomycetota</taxon>
        <taxon>Actinomycetes</taxon>
        <taxon>Pseudonocardiales</taxon>
        <taxon>Pseudonocardiaceae</taxon>
        <taxon>Kutzneria</taxon>
    </lineage>
</organism>
<comment type="caution">
    <text evidence="4">The sequence shown here is derived from an EMBL/GenBank/DDBJ whole genome shotgun (WGS) entry which is preliminary data.</text>
</comment>
<dbReference type="SUPFAM" id="SSF103088">
    <property type="entry name" value="OmpA-like"/>
    <property type="match status" value="1"/>
</dbReference>
<gene>
    <name evidence="4" type="ORF">BJ998_003513</name>
</gene>
<evidence type="ECO:0000256" key="2">
    <source>
        <dbReference type="SAM" id="Phobius"/>
    </source>
</evidence>
<sequence>MAGYYEHIGLGEEPRRWSTNAKVFAGAMAGLGIVFAVLLLLGPGRVPSSTKMVWIAEKTTRVSAAMPASVRVRAQEIGVSGGGELATWVVGERARLVDTEDLKLTVEGEQVTDKDKVEKALRPRLDKAVAKVGETAVEEQGFALFAALQAAADEERAAGGPVEVWLSTTVFAGSVDPLTISMLTGTDPKQAVDELMKGSLGRLDLDGVRLHPVLMTPVGDGQRALSPASEAWRAVFITDLAERMHATVSEPVHDNTIKAAWPHSASVPVIEGVKPPPPPPTGDLRIDNAAFKPNIAELADPPAAEQVVNTVAAAYRQSLGRYRIEVTGYCARFGDAAGANQTSSDRANAIAAMLRDRGVPDADISARGVGFQDRADPEQDPYSAAQRVVVLRLVKKP</sequence>
<dbReference type="InterPro" id="IPR036737">
    <property type="entry name" value="OmpA-like_sf"/>
</dbReference>
<evidence type="ECO:0000259" key="3">
    <source>
        <dbReference type="PROSITE" id="PS51123"/>
    </source>
</evidence>
<feature type="domain" description="OmpA-like" evidence="3">
    <location>
        <begin position="282"/>
        <end position="397"/>
    </location>
</feature>
<dbReference type="AlphaFoldDB" id="A0A7W9KH28"/>
<evidence type="ECO:0000313" key="4">
    <source>
        <dbReference type="EMBL" id="MBB5892317.1"/>
    </source>
</evidence>
<dbReference type="Gene3D" id="3.30.1330.60">
    <property type="entry name" value="OmpA-like domain"/>
    <property type="match status" value="1"/>
</dbReference>
<keyword evidence="2" id="KW-1133">Transmembrane helix</keyword>
<keyword evidence="2" id="KW-0812">Transmembrane</keyword>
<feature type="transmembrane region" description="Helical" evidence="2">
    <location>
        <begin position="23"/>
        <end position="42"/>
    </location>
</feature>